<proteinExistence type="predicted"/>
<protein>
    <submittedName>
        <fullName evidence="1">Uncharacterized protein</fullName>
    </submittedName>
</protein>
<dbReference type="Proteomes" id="UP000019678">
    <property type="component" value="Unassembled WGS sequence"/>
</dbReference>
<name>A0A017TCI2_9BACT</name>
<keyword evidence="2" id="KW-1185">Reference proteome</keyword>
<gene>
    <name evidence="1" type="ORF">CAP_1218</name>
</gene>
<dbReference type="RefSeq" id="WP_044238733.1">
    <property type="nucleotide sequence ID" value="NZ_ASRX01000013.1"/>
</dbReference>
<dbReference type="EMBL" id="ASRX01000013">
    <property type="protein sequence ID" value="EYF06959.1"/>
    <property type="molecule type" value="Genomic_DNA"/>
</dbReference>
<sequence length="128" mass="13928">MAKKSFPWGKVALVGGTLAGVALAYYARRGAGSEKNAVLIPDVIEDEIDKVVDQLNERFDREWVTRGLDALTLGLAATLSPTGKLLLAVLDEVEQWASDHPNIAGINLGPVKRKRAADMFRERHPAHA</sequence>
<accession>A0A017TCI2</accession>
<organism evidence="1 2">
    <name type="scientific">Chondromyces apiculatus DSM 436</name>
    <dbReference type="NCBI Taxonomy" id="1192034"/>
    <lineage>
        <taxon>Bacteria</taxon>
        <taxon>Pseudomonadati</taxon>
        <taxon>Myxococcota</taxon>
        <taxon>Polyangia</taxon>
        <taxon>Polyangiales</taxon>
        <taxon>Polyangiaceae</taxon>
        <taxon>Chondromyces</taxon>
    </lineage>
</organism>
<comment type="caution">
    <text evidence="1">The sequence shown here is derived from an EMBL/GenBank/DDBJ whole genome shotgun (WGS) entry which is preliminary data.</text>
</comment>
<evidence type="ECO:0000313" key="1">
    <source>
        <dbReference type="EMBL" id="EYF06959.1"/>
    </source>
</evidence>
<reference evidence="1 2" key="1">
    <citation type="submission" date="2013-05" db="EMBL/GenBank/DDBJ databases">
        <title>Genome assembly of Chondromyces apiculatus DSM 436.</title>
        <authorList>
            <person name="Sharma G."/>
            <person name="Khatri I."/>
            <person name="Kaur C."/>
            <person name="Mayilraj S."/>
            <person name="Subramanian S."/>
        </authorList>
    </citation>
    <scope>NUCLEOTIDE SEQUENCE [LARGE SCALE GENOMIC DNA]</scope>
    <source>
        <strain evidence="1 2">DSM 436</strain>
    </source>
</reference>
<dbReference type="AlphaFoldDB" id="A0A017TCI2"/>
<evidence type="ECO:0000313" key="2">
    <source>
        <dbReference type="Proteomes" id="UP000019678"/>
    </source>
</evidence>